<dbReference type="NCBIfam" id="TIGR01891">
    <property type="entry name" value="amidohydrolases"/>
    <property type="match status" value="1"/>
</dbReference>
<reference evidence="5 6" key="1">
    <citation type="submission" date="2014-07" db="EMBL/GenBank/DDBJ databases">
        <authorList>
            <person name="Urmite Genomes Urmite Genomes"/>
        </authorList>
    </citation>
    <scope>NUCLEOTIDE SEQUENCE [LARGE SCALE GENOMIC DNA]</scope>
    <source>
        <strain evidence="5 6">13MG44_air</strain>
    </source>
</reference>
<dbReference type="PANTHER" id="PTHR11014">
    <property type="entry name" value="PEPTIDASE M20 FAMILY MEMBER"/>
    <property type="match status" value="1"/>
</dbReference>
<dbReference type="Pfam" id="PF07687">
    <property type="entry name" value="M20_dimer"/>
    <property type="match status" value="1"/>
</dbReference>
<keyword evidence="3" id="KW-0479">Metal-binding</keyword>
<dbReference type="STRING" id="1461582.BN1048_01989"/>
<evidence type="ECO:0000256" key="3">
    <source>
        <dbReference type="PIRSR" id="PIRSR005962-1"/>
    </source>
</evidence>
<evidence type="ECO:0000259" key="4">
    <source>
        <dbReference type="Pfam" id="PF07687"/>
    </source>
</evidence>
<dbReference type="AlphaFoldDB" id="A0A078MA28"/>
<dbReference type="Proteomes" id="UP000044136">
    <property type="component" value="Unassembled WGS sequence"/>
</dbReference>
<dbReference type="InterPro" id="IPR002933">
    <property type="entry name" value="Peptidase_M20"/>
</dbReference>
<dbReference type="eggNOG" id="COG1473">
    <property type="taxonomic scope" value="Bacteria"/>
</dbReference>
<dbReference type="HOGENOM" id="CLU_023257_0_1_9"/>
<dbReference type="InterPro" id="IPR036264">
    <property type="entry name" value="Bact_exopeptidase_dim_dom"/>
</dbReference>
<feature type="binding site" evidence="3">
    <location>
        <position position="103"/>
    </location>
    <ligand>
        <name>Mn(2+)</name>
        <dbReference type="ChEBI" id="CHEBI:29035"/>
        <label>2</label>
    </ligand>
</feature>
<feature type="binding site" evidence="3">
    <location>
        <position position="137"/>
    </location>
    <ligand>
        <name>Mn(2+)</name>
        <dbReference type="ChEBI" id="CHEBI:29035"/>
        <label>2</label>
    </ligand>
</feature>
<feature type="binding site" evidence="3">
    <location>
        <position position="162"/>
    </location>
    <ligand>
        <name>Mn(2+)</name>
        <dbReference type="ChEBI" id="CHEBI:29035"/>
        <label>2</label>
    </ligand>
</feature>
<sequence>MLDDAIKKIEPQVIEWRREMHKHPELSFEEYWTSDYIENALKEMNGIEISRPTPTSVLGIIKGDHPGRKVGLRGDIDALPIQEDRDDLEFVSEIDGVMHACGHDSHASMLLGAAKVLADNKDKIHGEIYLIFQHAEELPPGGAKEMVATGLFDDLDVVFAQHIMTTKPLGEIHIKPGAVTANSDQFEVTINGQGGHASQPENSVDPLLIGSRIVTQLQDIVSRLAGPMDNLVISVTNFNAGTGAKNVIPHTAHLSASVRSASAEIRELAREKIEAVIKANCEIYGATYDLNYEYGYSAVMNDEVETARVKQTLNDVFGEDRVIESEMMMGGEDFGAFTENLPGVYILLGTYNEAKDYVYPHHHPKFAIDEEAFIDGVRAHVNVALGLGQ</sequence>
<comment type="cofactor">
    <cofactor evidence="3">
        <name>Mn(2+)</name>
        <dbReference type="ChEBI" id="CHEBI:29035"/>
    </cofactor>
    <text evidence="3">The Mn(2+) ion enhances activity.</text>
</comment>
<feature type="binding site" evidence="3">
    <location>
        <position position="362"/>
    </location>
    <ligand>
        <name>Mn(2+)</name>
        <dbReference type="ChEBI" id="CHEBI:29035"/>
        <label>2</label>
    </ligand>
</feature>
<dbReference type="GO" id="GO:0050118">
    <property type="term" value="F:N-acetyldiaminopimelate deacetylase activity"/>
    <property type="evidence" value="ECO:0007669"/>
    <property type="project" value="UniProtKB-ARBA"/>
</dbReference>
<dbReference type="EMBL" id="CCSE01000001">
    <property type="protein sequence ID" value="CEA03150.1"/>
    <property type="molecule type" value="Genomic_DNA"/>
</dbReference>
<dbReference type="FunFam" id="3.30.70.360:FF:000001">
    <property type="entry name" value="N-acetyldiaminopimelate deacetylase"/>
    <property type="match status" value="1"/>
</dbReference>
<dbReference type="InterPro" id="IPR011650">
    <property type="entry name" value="Peptidase_M20_dimer"/>
</dbReference>
<evidence type="ECO:0000256" key="2">
    <source>
        <dbReference type="ARBA" id="ARBA00022801"/>
    </source>
</evidence>
<protein>
    <submittedName>
        <fullName evidence="5">N-acyl-L-amino acid amidohydrolase</fullName>
    </submittedName>
</protein>
<proteinExistence type="inferred from homology"/>
<dbReference type="SUPFAM" id="SSF55031">
    <property type="entry name" value="Bacterial exopeptidase dimerisation domain"/>
    <property type="match status" value="1"/>
</dbReference>
<dbReference type="InterPro" id="IPR017439">
    <property type="entry name" value="Amidohydrolase"/>
</dbReference>
<dbReference type="SUPFAM" id="SSF53187">
    <property type="entry name" value="Zn-dependent exopeptidases"/>
    <property type="match status" value="1"/>
</dbReference>
<feature type="binding site" evidence="3">
    <location>
        <position position="101"/>
    </location>
    <ligand>
        <name>Mn(2+)</name>
        <dbReference type="ChEBI" id="CHEBI:29035"/>
        <label>2</label>
    </ligand>
</feature>
<comment type="similarity">
    <text evidence="1">Belongs to the peptidase M20 family.</text>
</comment>
<keyword evidence="3" id="KW-0464">Manganese</keyword>
<name>A0A078MA28_9STAP</name>
<evidence type="ECO:0000313" key="5">
    <source>
        <dbReference type="EMBL" id="CEA03150.1"/>
    </source>
</evidence>
<dbReference type="RefSeq" id="WP_035810753.1">
    <property type="nucleotide sequence ID" value="NZ_CCSE01000001.1"/>
</dbReference>
<dbReference type="GO" id="GO:0019877">
    <property type="term" value="P:diaminopimelate biosynthetic process"/>
    <property type="evidence" value="ECO:0007669"/>
    <property type="project" value="UniProtKB-ARBA"/>
</dbReference>
<keyword evidence="6" id="KW-1185">Reference proteome</keyword>
<dbReference type="OrthoDB" id="2985724at2"/>
<accession>A0A078MA28</accession>
<dbReference type="Pfam" id="PF01546">
    <property type="entry name" value="Peptidase_M20"/>
    <property type="match status" value="1"/>
</dbReference>
<evidence type="ECO:0000256" key="1">
    <source>
        <dbReference type="ARBA" id="ARBA00006153"/>
    </source>
</evidence>
<gene>
    <name evidence="5" type="primary">amaA_2</name>
    <name evidence="5" type="ORF">BN1048_01989</name>
</gene>
<dbReference type="Gene3D" id="3.30.70.360">
    <property type="match status" value="1"/>
</dbReference>
<evidence type="ECO:0000313" key="6">
    <source>
        <dbReference type="Proteomes" id="UP000044136"/>
    </source>
</evidence>
<dbReference type="GO" id="GO:0046872">
    <property type="term" value="F:metal ion binding"/>
    <property type="evidence" value="ECO:0007669"/>
    <property type="project" value="UniProtKB-KW"/>
</dbReference>
<dbReference type="PANTHER" id="PTHR11014:SF63">
    <property type="entry name" value="METALLOPEPTIDASE, PUTATIVE (AFU_ORTHOLOGUE AFUA_6G09600)-RELATED"/>
    <property type="match status" value="1"/>
</dbReference>
<feature type="domain" description="Peptidase M20 dimerisation" evidence="4">
    <location>
        <begin position="182"/>
        <end position="282"/>
    </location>
</feature>
<dbReference type="Gene3D" id="3.40.630.10">
    <property type="entry name" value="Zn peptidases"/>
    <property type="match status" value="1"/>
</dbReference>
<organism evidence="5 6">
    <name type="scientific">Jeotgalicoccus saudimassiliensis</name>
    <dbReference type="NCBI Taxonomy" id="1461582"/>
    <lineage>
        <taxon>Bacteria</taxon>
        <taxon>Bacillati</taxon>
        <taxon>Bacillota</taxon>
        <taxon>Bacilli</taxon>
        <taxon>Bacillales</taxon>
        <taxon>Staphylococcaceae</taxon>
        <taxon>Jeotgalicoccus</taxon>
    </lineage>
</organism>
<dbReference type="PIRSF" id="PIRSF005962">
    <property type="entry name" value="Pept_M20D_amidohydro"/>
    <property type="match status" value="1"/>
</dbReference>
<keyword evidence="2 5" id="KW-0378">Hydrolase</keyword>